<dbReference type="RefSeq" id="WP_145662784.1">
    <property type="nucleotide sequence ID" value="NZ_VIWO01000001.1"/>
</dbReference>
<dbReference type="Proteomes" id="UP000320811">
    <property type="component" value="Unassembled WGS sequence"/>
</dbReference>
<accession>A0A561Q3L8</accession>
<evidence type="ECO:0000313" key="2">
    <source>
        <dbReference type="Proteomes" id="UP000320811"/>
    </source>
</evidence>
<proteinExistence type="predicted"/>
<dbReference type="AlphaFoldDB" id="A0A561Q3L8"/>
<gene>
    <name evidence="1" type="ORF">FHW36_101890</name>
</gene>
<evidence type="ECO:0000313" key="1">
    <source>
        <dbReference type="EMBL" id="TWF44964.1"/>
    </source>
</evidence>
<dbReference type="EMBL" id="VIWO01000001">
    <property type="protein sequence ID" value="TWF44964.1"/>
    <property type="molecule type" value="Genomic_DNA"/>
</dbReference>
<name>A0A561Q3L8_9BACT</name>
<organism evidence="1 2">
    <name type="scientific">Chitinophaga polysaccharea</name>
    <dbReference type="NCBI Taxonomy" id="1293035"/>
    <lineage>
        <taxon>Bacteria</taxon>
        <taxon>Pseudomonadati</taxon>
        <taxon>Bacteroidota</taxon>
        <taxon>Chitinophagia</taxon>
        <taxon>Chitinophagales</taxon>
        <taxon>Chitinophagaceae</taxon>
        <taxon>Chitinophaga</taxon>
    </lineage>
</organism>
<keyword evidence="2" id="KW-1185">Reference proteome</keyword>
<dbReference type="OrthoDB" id="711735at2"/>
<sequence>MTAVPAQYLQATALWTQEHFDISIPVQVSADQLEEILAKRLETLISENFQQFIFLLYRVDVSEKQVKEILDTAAATGADPYKPIAALIIARQLQKIISRATYKQDHLPDDEERW</sequence>
<comment type="caution">
    <text evidence="1">The sequence shown here is derived from an EMBL/GenBank/DDBJ whole genome shotgun (WGS) entry which is preliminary data.</text>
</comment>
<reference evidence="1 2" key="1">
    <citation type="submission" date="2019-06" db="EMBL/GenBank/DDBJ databases">
        <title>Sorghum-associated microbial communities from plants grown in Nebraska, USA.</title>
        <authorList>
            <person name="Schachtman D."/>
        </authorList>
    </citation>
    <scope>NUCLEOTIDE SEQUENCE [LARGE SCALE GENOMIC DNA]</scope>
    <source>
        <strain evidence="1 2">1209</strain>
    </source>
</reference>
<protein>
    <submittedName>
        <fullName evidence="1">Uncharacterized protein</fullName>
    </submittedName>
</protein>